<evidence type="ECO:0000313" key="2">
    <source>
        <dbReference type="EMBL" id="CAE7573529.1"/>
    </source>
</evidence>
<feature type="signal peptide" evidence="1">
    <location>
        <begin position="1"/>
        <end position="20"/>
    </location>
</feature>
<name>A0A812UEZ7_9DINO</name>
<accession>A0A812UEZ7</accession>
<feature type="chain" id="PRO_5032726333" evidence="1">
    <location>
        <begin position="21"/>
        <end position="364"/>
    </location>
</feature>
<proteinExistence type="predicted"/>
<gene>
    <name evidence="2" type="primary">dbp9</name>
    <name evidence="2" type="ORF">SNAT2548_LOCUS32701</name>
</gene>
<dbReference type="EMBL" id="CAJNDS010002723">
    <property type="protein sequence ID" value="CAE7573529.1"/>
    <property type="molecule type" value="Genomic_DNA"/>
</dbReference>
<comment type="caution">
    <text evidence="2">The sequence shown here is derived from an EMBL/GenBank/DDBJ whole genome shotgun (WGS) entry which is preliminary data.</text>
</comment>
<sequence length="364" mass="39871">MGTSKSSLYVLLVLVALASAFWTRFGFAGAHTGKAPVPLCRTSHANSKLPDASTGRGQLACFPLDLLQAGRSMAENAVCMRQGEQYSHVYVIRSFGRADSFRQMTCGILEKLLPCLGCSFLALAADDPELEKYRENAGPWKDRILIGVRGAERQVAFVDQIMPKGTRVMMLDDNILKFMDRGKTLKSGLDDLVGLGFQRMKRAGASIWSVSDSPNPAHWSDEVDVGIGLVYGAAFGMVASHEESRYSQFGQVLDDVERSCRFYEQDGVTVRLGRLQVYKRHAPGIFHADKGGISAGLSAEAFAAEAAQARSALLQRFPQLPLGRQSALARSSPLLQHNRLEVTTTKLGLRFRHGNRSRASSFIL</sequence>
<evidence type="ECO:0000256" key="1">
    <source>
        <dbReference type="SAM" id="SignalP"/>
    </source>
</evidence>
<evidence type="ECO:0000313" key="3">
    <source>
        <dbReference type="Proteomes" id="UP000604046"/>
    </source>
</evidence>
<keyword evidence="1" id="KW-0732">Signal</keyword>
<protein>
    <submittedName>
        <fullName evidence="2">Dbp9 protein</fullName>
    </submittedName>
</protein>
<keyword evidence="3" id="KW-1185">Reference proteome</keyword>
<dbReference type="Proteomes" id="UP000604046">
    <property type="component" value="Unassembled WGS sequence"/>
</dbReference>
<dbReference type="AlphaFoldDB" id="A0A812UEZ7"/>
<reference evidence="2" key="1">
    <citation type="submission" date="2021-02" db="EMBL/GenBank/DDBJ databases">
        <authorList>
            <person name="Dougan E. K."/>
            <person name="Rhodes N."/>
            <person name="Thang M."/>
            <person name="Chan C."/>
        </authorList>
    </citation>
    <scope>NUCLEOTIDE SEQUENCE</scope>
</reference>
<organism evidence="2 3">
    <name type="scientific">Symbiodinium natans</name>
    <dbReference type="NCBI Taxonomy" id="878477"/>
    <lineage>
        <taxon>Eukaryota</taxon>
        <taxon>Sar</taxon>
        <taxon>Alveolata</taxon>
        <taxon>Dinophyceae</taxon>
        <taxon>Suessiales</taxon>
        <taxon>Symbiodiniaceae</taxon>
        <taxon>Symbiodinium</taxon>
    </lineage>
</organism>